<reference evidence="2 3" key="1">
    <citation type="submission" date="2019-03" db="EMBL/GenBank/DDBJ databases">
        <title>Freshwater and sediment microbial communities from various areas in North America, analyzing microbe dynamics in response to fracking.</title>
        <authorList>
            <person name="Lamendella R."/>
        </authorList>
    </citation>
    <scope>NUCLEOTIDE SEQUENCE [LARGE SCALE GENOMIC DNA]</scope>
    <source>
        <strain evidence="2 3">6_TX</strain>
    </source>
</reference>
<organism evidence="2 3">
    <name type="scientific">Modicisalibacter xianhensis</name>
    <dbReference type="NCBI Taxonomy" id="442341"/>
    <lineage>
        <taxon>Bacteria</taxon>
        <taxon>Pseudomonadati</taxon>
        <taxon>Pseudomonadota</taxon>
        <taxon>Gammaproteobacteria</taxon>
        <taxon>Oceanospirillales</taxon>
        <taxon>Halomonadaceae</taxon>
        <taxon>Modicisalibacter</taxon>
    </lineage>
</organism>
<dbReference type="PANTHER" id="PTHR13696">
    <property type="entry name" value="P-LOOP CONTAINING NUCLEOSIDE TRIPHOSPHATE HYDROLASE"/>
    <property type="match status" value="1"/>
</dbReference>
<dbReference type="Gene3D" id="3.40.50.300">
    <property type="entry name" value="P-loop containing nucleotide triphosphate hydrolases"/>
    <property type="match status" value="1"/>
</dbReference>
<proteinExistence type="predicted"/>
<evidence type="ECO:0000313" key="3">
    <source>
        <dbReference type="Proteomes" id="UP000294489"/>
    </source>
</evidence>
<dbReference type="OrthoDB" id="9799330at2"/>
<dbReference type="InterPro" id="IPR027417">
    <property type="entry name" value="P-loop_NTPase"/>
</dbReference>
<feature type="domain" description="AAA" evidence="1">
    <location>
        <begin position="1"/>
        <end position="161"/>
    </location>
</feature>
<dbReference type="AlphaFoldDB" id="A0A4V6QAT2"/>
<dbReference type="EMBL" id="SOEC01000007">
    <property type="protein sequence ID" value="TDX29378.1"/>
    <property type="molecule type" value="Genomic_DNA"/>
</dbReference>
<dbReference type="RefSeq" id="WP_134017652.1">
    <property type="nucleotide sequence ID" value="NZ_SOEC01000007.1"/>
</dbReference>
<evidence type="ECO:0000313" key="2">
    <source>
        <dbReference type="EMBL" id="TDX29378.1"/>
    </source>
</evidence>
<dbReference type="CDD" id="cd02042">
    <property type="entry name" value="ParAB_family"/>
    <property type="match status" value="1"/>
</dbReference>
<dbReference type="PIRSF" id="PIRSF009320">
    <property type="entry name" value="Nuc_binding_HP_1000"/>
    <property type="match status" value="1"/>
</dbReference>
<name>A0A4V6QAT2_9GAMM</name>
<gene>
    <name evidence="2" type="ORF">DFO67_10754</name>
</gene>
<comment type="caution">
    <text evidence="2">The sequence shown here is derived from an EMBL/GenBank/DDBJ whole genome shotgun (WGS) entry which is preliminary data.</text>
</comment>
<accession>A0A4V6QAT2</accession>
<sequence>MQMLALYSIKGGVGKTASAVNLAAEAALAGRRVLLWDLDPQAATTFYLKSKAKVRGGVGKLVKGKAALDKVIRATEIERLDLLPASFGSREMDRLLEDRKPSRLRKILKPVNDDYDLVLLDCPPNLSALSDQVFSSIDALLVPVVPSTLSMRTLTLLREHLDAQDQTCPVWPFATLVDRRKRLHRDTLEALPEQWPLRLSATIPYASVIERMGVEQAPVACFARRTRAAQAYTALWEEVAGRLGNA</sequence>
<dbReference type="PANTHER" id="PTHR13696:SF99">
    <property type="entry name" value="COBYRINIC ACID AC-DIAMIDE SYNTHASE"/>
    <property type="match status" value="1"/>
</dbReference>
<dbReference type="InterPro" id="IPR050678">
    <property type="entry name" value="DNA_Partitioning_ATPase"/>
</dbReference>
<evidence type="ECO:0000259" key="1">
    <source>
        <dbReference type="Pfam" id="PF13614"/>
    </source>
</evidence>
<dbReference type="Proteomes" id="UP000294489">
    <property type="component" value="Unassembled WGS sequence"/>
</dbReference>
<dbReference type="InterPro" id="IPR025669">
    <property type="entry name" value="AAA_dom"/>
</dbReference>
<dbReference type="SUPFAM" id="SSF52540">
    <property type="entry name" value="P-loop containing nucleoside triphosphate hydrolases"/>
    <property type="match status" value="1"/>
</dbReference>
<protein>
    <submittedName>
        <fullName evidence="2">Cellulose biosynthesis protein BcsQ</fullName>
    </submittedName>
</protein>
<dbReference type="Pfam" id="PF13614">
    <property type="entry name" value="AAA_31"/>
    <property type="match status" value="1"/>
</dbReference>